<dbReference type="RefSeq" id="WP_088563957.1">
    <property type="nucleotide sequence ID" value="NZ_CP020946.1"/>
</dbReference>
<organism evidence="1 2">
    <name type="scientific">Bdellovibrio bacteriovorus</name>
    <dbReference type="NCBI Taxonomy" id="959"/>
    <lineage>
        <taxon>Bacteria</taxon>
        <taxon>Pseudomonadati</taxon>
        <taxon>Bdellovibrionota</taxon>
        <taxon>Bdellovibrionia</taxon>
        <taxon>Bdellovibrionales</taxon>
        <taxon>Pseudobdellovibrionaceae</taxon>
        <taxon>Bdellovibrio</taxon>
    </lineage>
</organism>
<reference evidence="1 2" key="1">
    <citation type="submission" date="2017-04" db="EMBL/GenBank/DDBJ databases">
        <title>Whole genome sequence of Bdellovibrio bacteriovorus strain SSB218315.</title>
        <authorList>
            <person name="Oyedara O."/>
            <person name="Rodriguez-Perez M.A."/>
        </authorList>
    </citation>
    <scope>NUCLEOTIDE SEQUENCE [LARGE SCALE GENOMIC DNA]</scope>
    <source>
        <strain evidence="1 2">SSB218315</strain>
    </source>
</reference>
<name>A0A1Z3N4J6_BDEBC</name>
<sequence length="159" mass="18082">MSSTCCVCQKPKATLQCGCCKEAVCKNCAQFLEEGRFSFMTKVPEMLSHGAYCTPCFDFKVMPEVDAYDADVKAARNIAVFFKDQSKETRLMKRTEKPFKIVDCEDRDETLLRLAYFAVQAKFNAIIDVEITSRKVRNGAYQTHLWSGTAIPTNYTARR</sequence>
<evidence type="ECO:0000313" key="1">
    <source>
        <dbReference type="EMBL" id="ASD62307.1"/>
    </source>
</evidence>
<dbReference type="EMBL" id="CP020946">
    <property type="protein sequence ID" value="ASD62307.1"/>
    <property type="molecule type" value="Genomic_DNA"/>
</dbReference>
<dbReference type="AlphaFoldDB" id="A0A1Z3N4J6"/>
<dbReference type="Proteomes" id="UP000197003">
    <property type="component" value="Chromosome"/>
</dbReference>
<evidence type="ECO:0000313" key="2">
    <source>
        <dbReference type="Proteomes" id="UP000197003"/>
    </source>
</evidence>
<dbReference type="OrthoDB" id="5294849at2"/>
<gene>
    <name evidence="1" type="ORF">B9G79_01370</name>
</gene>
<accession>A0A1Z3N4J6</accession>
<protein>
    <submittedName>
        <fullName evidence="1">Uncharacterized protein</fullName>
    </submittedName>
</protein>
<proteinExistence type="predicted"/>